<comment type="caution">
    <text evidence="1">The sequence shown here is derived from an EMBL/GenBank/DDBJ whole genome shotgun (WGS) entry which is preliminary data.</text>
</comment>
<protein>
    <submittedName>
        <fullName evidence="1">Uncharacterized protein</fullName>
    </submittedName>
</protein>
<reference evidence="1" key="2">
    <citation type="submission" date="2021-10" db="EMBL/GenBank/DDBJ databases">
        <authorList>
            <person name="Piombo E."/>
        </authorList>
    </citation>
    <scope>NUCLEOTIDE SEQUENCE</scope>
</reference>
<accession>A0ACA9UFY6</accession>
<proteinExistence type="predicted"/>
<reference evidence="1" key="1">
    <citation type="submission" date="2020-04" db="EMBL/GenBank/DDBJ databases">
        <authorList>
            <person name="Broberg M."/>
        </authorList>
    </citation>
    <scope>NUCLEOTIDE SEQUENCE</scope>
</reference>
<evidence type="ECO:0000313" key="1">
    <source>
        <dbReference type="EMBL" id="CAG9951438.1"/>
    </source>
</evidence>
<dbReference type="Proteomes" id="UP000836387">
    <property type="component" value="Unassembled WGS sequence"/>
</dbReference>
<gene>
    <name evidence="1" type="ORF">CRV2_00020664</name>
</gene>
<dbReference type="EMBL" id="CADEHS020000298">
    <property type="protein sequence ID" value="CAG9951438.1"/>
    <property type="molecule type" value="Genomic_DNA"/>
</dbReference>
<evidence type="ECO:0000313" key="2">
    <source>
        <dbReference type="Proteomes" id="UP000836387"/>
    </source>
</evidence>
<organism evidence="1 2">
    <name type="scientific">Clonostachys rosea f. rosea IK726</name>
    <dbReference type="NCBI Taxonomy" id="1349383"/>
    <lineage>
        <taxon>Eukaryota</taxon>
        <taxon>Fungi</taxon>
        <taxon>Dikarya</taxon>
        <taxon>Ascomycota</taxon>
        <taxon>Pezizomycotina</taxon>
        <taxon>Sordariomycetes</taxon>
        <taxon>Hypocreomycetidae</taxon>
        <taxon>Hypocreales</taxon>
        <taxon>Bionectriaceae</taxon>
        <taxon>Clonostachys</taxon>
    </lineage>
</organism>
<sequence>MSSASGSQEPPREGRRASSARGNADLDPVLAQHFAIYSLRPRIRCLAQIHSLAIQALRRAAPTPANVDKALQPRKGNDDYNARAVRHALRVFAVSWLGMKGWDAVARKVKDKDPKSSLSAFATRALLQPLPSPYAPALGASFAGLALGIYPRRQLRVTIAIYSLFRALEFGWNACEAEGLIWGVKNGRRRERPWWFGSWMLQPVAFGQLFHAFVFDRDCLPEPLSKLVLSQSAGYLQTRPQDWPQHLKWPAMDQIVDSLAEMARLSWPDIISPTLFPTKEKVLPPSLASLAPLTSRAHPLISPLSCATLHPSDPSCLRTYLTFWINTFPPLTRVLLLFYSAMTVVPRFKSFYHSPLATINSILASALRMSTFATGALSSAWASICFFQTYLPRHVLATQRYFLGGFFAGLWAWVERAWPWRLSLQR</sequence>
<name>A0ACA9UFY6_BIOOC</name>
<keyword evidence="2" id="KW-1185">Reference proteome</keyword>